<dbReference type="SMART" id="SM00298">
    <property type="entry name" value="CHROMO"/>
    <property type="match status" value="1"/>
</dbReference>
<dbReference type="InterPro" id="IPR000953">
    <property type="entry name" value="Chromo/chromo_shadow_dom"/>
</dbReference>
<dbReference type="CDD" id="cd00024">
    <property type="entry name" value="CD_CSD"/>
    <property type="match status" value="1"/>
</dbReference>
<dbReference type="EMBL" id="KI688334">
    <property type="protein sequence ID" value="ETK77664.1"/>
    <property type="molecule type" value="Genomic_DNA"/>
</dbReference>
<protein>
    <recommendedName>
        <fullName evidence="1">Chromo domain-containing protein</fullName>
    </recommendedName>
</protein>
<evidence type="ECO:0000259" key="1">
    <source>
        <dbReference type="PROSITE" id="PS50013"/>
    </source>
</evidence>
<dbReference type="Gene3D" id="2.40.50.40">
    <property type="match status" value="1"/>
</dbReference>
<dbReference type="SUPFAM" id="SSF54160">
    <property type="entry name" value="Chromo domain-like"/>
    <property type="match status" value="1"/>
</dbReference>
<dbReference type="Proteomes" id="UP000053236">
    <property type="component" value="Unassembled WGS sequence"/>
</dbReference>
<accession>W2G3Y9</accession>
<name>W2G3Y9_PHYNI</name>
<organism evidence="2">
    <name type="scientific">Phytophthora nicotianae</name>
    <name type="common">Potato buckeye rot agent</name>
    <name type="synonym">Phytophthora parasitica</name>
    <dbReference type="NCBI Taxonomy" id="4792"/>
    <lineage>
        <taxon>Eukaryota</taxon>
        <taxon>Sar</taxon>
        <taxon>Stramenopiles</taxon>
        <taxon>Oomycota</taxon>
        <taxon>Peronosporomycetes</taxon>
        <taxon>Peronosporales</taxon>
        <taxon>Peronosporaceae</taxon>
        <taxon>Phytophthora</taxon>
    </lineage>
</organism>
<dbReference type="Pfam" id="PF00385">
    <property type="entry name" value="Chromo"/>
    <property type="match status" value="1"/>
</dbReference>
<proteinExistence type="predicted"/>
<dbReference type="InterPro" id="IPR016197">
    <property type="entry name" value="Chromo-like_dom_sf"/>
</dbReference>
<evidence type="ECO:0000313" key="2">
    <source>
        <dbReference type="EMBL" id="ETK77664.1"/>
    </source>
</evidence>
<reference evidence="2" key="1">
    <citation type="submission" date="2013-11" db="EMBL/GenBank/DDBJ databases">
        <title>The Genome Sequence of Phytophthora parasitica CJ02B3.</title>
        <authorList>
            <consortium name="The Broad Institute Genomics Platform"/>
            <person name="Russ C."/>
            <person name="Tyler B."/>
            <person name="Panabieres F."/>
            <person name="Shan W."/>
            <person name="Tripathy S."/>
            <person name="Grunwald N."/>
            <person name="Machado M."/>
            <person name="Johnson C.S."/>
            <person name="Arredondo F."/>
            <person name="Hong C."/>
            <person name="Coffey M."/>
            <person name="Young S.K."/>
            <person name="Zeng Q."/>
            <person name="Gargeya S."/>
            <person name="Fitzgerald M."/>
            <person name="Abouelleil A."/>
            <person name="Alvarado L."/>
            <person name="Chapman S.B."/>
            <person name="Gainer-Dewar J."/>
            <person name="Goldberg J."/>
            <person name="Griggs A."/>
            <person name="Gujja S."/>
            <person name="Hansen M."/>
            <person name="Howarth C."/>
            <person name="Imamovic A."/>
            <person name="Ireland A."/>
            <person name="Larimer J."/>
            <person name="McCowan C."/>
            <person name="Murphy C."/>
            <person name="Pearson M."/>
            <person name="Poon T.W."/>
            <person name="Priest M."/>
            <person name="Roberts A."/>
            <person name="Saif S."/>
            <person name="Shea T."/>
            <person name="Sykes S."/>
            <person name="Wortman J."/>
            <person name="Nusbaum C."/>
            <person name="Birren B."/>
        </authorList>
    </citation>
    <scope>NUCLEOTIDE SEQUENCE [LARGE SCALE GENOMIC DNA]</scope>
    <source>
        <strain evidence="2">CJ02B3</strain>
    </source>
</reference>
<gene>
    <name evidence="2" type="ORF">L915_16095</name>
</gene>
<dbReference type="VEuPathDB" id="FungiDB:PPTG_15775"/>
<dbReference type="PROSITE" id="PS50013">
    <property type="entry name" value="CHROMO_2"/>
    <property type="match status" value="1"/>
</dbReference>
<dbReference type="InterPro" id="IPR023780">
    <property type="entry name" value="Chromo_domain"/>
</dbReference>
<dbReference type="AlphaFoldDB" id="W2G3Y9"/>
<sequence length="230" mass="26066">MPKHLEHGVFFPGGKGCVATLSSPRPNAEKQLTALREVIVVMHKAVETERKKQDKRYRARYHFKQDVNFSVGDYVLRSRVDKKLHANKLGIMWVGPYCIVASTDYYFTVEHLVNGSSMDVHPSRLKFYVDDALDISEELLDHIASQGTLLTVEAIVEHRFNGDMDAYEVKVKWLGFEPIEDSWEPLTTISEDVSQLLLAYAKNANDDGLLLATTTAIDSKQHKRSKRSDG</sequence>
<feature type="domain" description="Chromo" evidence="1">
    <location>
        <begin position="150"/>
        <end position="202"/>
    </location>
</feature>